<dbReference type="InterPro" id="IPR002575">
    <property type="entry name" value="Aminoglycoside_PTrfase"/>
</dbReference>
<dbReference type="EMBL" id="FNOT01000004">
    <property type="protein sequence ID" value="SDX97901.1"/>
    <property type="molecule type" value="Genomic_DNA"/>
</dbReference>
<protein>
    <submittedName>
        <fullName evidence="2">Thiamine kinase</fullName>
    </submittedName>
</protein>
<reference evidence="3" key="1">
    <citation type="submission" date="2016-10" db="EMBL/GenBank/DDBJ databases">
        <authorList>
            <person name="Varghese N."/>
            <person name="Submissions S."/>
        </authorList>
    </citation>
    <scope>NUCLEOTIDE SEQUENCE [LARGE SCALE GENOMIC DNA]</scope>
    <source>
        <strain evidence="3">DSM 45422</strain>
    </source>
</reference>
<name>A0A1H3G3S8_9ACTN</name>
<sequence>MTAPGRVARALLAARAVAAGHGVRSAEPRVLQDGVNVVVHLAPAPVVARVATLTPLLRPAPLRSFAREVAVAGALAAVGAPVVPPSDLLPPGPHRYAGLELSFWRHVEVLPSVPSPGEAAGALVELHGSLAGLPVDGAPLDTPLDDLARFAALGRAWGAPPALLDRLGGRLAELRPRLSGEVVQLHGDAHPGNLLATPDGWRWTDLEDTCAGPRAWDLACLRSTSRLDGRAALDAIGGPSDAELAPWLELRRLHAAAWTLAAAAGHPELRPAADERMAAALGAVHASGRAGSR</sequence>
<dbReference type="STRING" id="1137993.SAMN05660209_01721"/>
<dbReference type="GO" id="GO:0016301">
    <property type="term" value="F:kinase activity"/>
    <property type="evidence" value="ECO:0007669"/>
    <property type="project" value="UniProtKB-KW"/>
</dbReference>
<dbReference type="AlphaFoldDB" id="A0A1H3G3S8"/>
<feature type="domain" description="Aminoglycoside phosphotransferase" evidence="1">
    <location>
        <begin position="58"/>
        <end position="232"/>
    </location>
</feature>
<dbReference type="Gene3D" id="3.90.1200.10">
    <property type="match status" value="1"/>
</dbReference>
<evidence type="ECO:0000313" key="3">
    <source>
        <dbReference type="Proteomes" id="UP000198921"/>
    </source>
</evidence>
<proteinExistence type="predicted"/>
<dbReference type="Pfam" id="PF01636">
    <property type="entry name" value="APH"/>
    <property type="match status" value="1"/>
</dbReference>
<keyword evidence="2" id="KW-0418">Kinase</keyword>
<organism evidence="2 3">
    <name type="scientific">Geodermatophilus africanus</name>
    <dbReference type="NCBI Taxonomy" id="1137993"/>
    <lineage>
        <taxon>Bacteria</taxon>
        <taxon>Bacillati</taxon>
        <taxon>Actinomycetota</taxon>
        <taxon>Actinomycetes</taxon>
        <taxon>Geodermatophilales</taxon>
        <taxon>Geodermatophilaceae</taxon>
        <taxon>Geodermatophilus</taxon>
    </lineage>
</organism>
<dbReference type="OrthoDB" id="141068at2"/>
<evidence type="ECO:0000259" key="1">
    <source>
        <dbReference type="Pfam" id="PF01636"/>
    </source>
</evidence>
<dbReference type="Proteomes" id="UP000198921">
    <property type="component" value="Unassembled WGS sequence"/>
</dbReference>
<dbReference type="InterPro" id="IPR011009">
    <property type="entry name" value="Kinase-like_dom_sf"/>
</dbReference>
<dbReference type="RefSeq" id="WP_091153705.1">
    <property type="nucleotide sequence ID" value="NZ_FNOT01000004.1"/>
</dbReference>
<gene>
    <name evidence="2" type="ORF">SAMN05660209_01721</name>
</gene>
<keyword evidence="2" id="KW-0808">Transferase</keyword>
<accession>A0A1H3G3S8</accession>
<dbReference type="SUPFAM" id="SSF56112">
    <property type="entry name" value="Protein kinase-like (PK-like)"/>
    <property type="match status" value="1"/>
</dbReference>
<keyword evidence="3" id="KW-1185">Reference proteome</keyword>
<evidence type="ECO:0000313" key="2">
    <source>
        <dbReference type="EMBL" id="SDX97901.1"/>
    </source>
</evidence>